<evidence type="ECO:0000313" key="2">
    <source>
        <dbReference type="Proteomes" id="UP001549691"/>
    </source>
</evidence>
<accession>A0ABV2TPZ9</accession>
<organism evidence="1 2">
    <name type="scientific">Uliginosibacterium flavum</name>
    <dbReference type="NCBI Taxonomy" id="1396831"/>
    <lineage>
        <taxon>Bacteria</taxon>
        <taxon>Pseudomonadati</taxon>
        <taxon>Pseudomonadota</taxon>
        <taxon>Betaproteobacteria</taxon>
        <taxon>Rhodocyclales</taxon>
        <taxon>Zoogloeaceae</taxon>
        <taxon>Uliginosibacterium</taxon>
    </lineage>
</organism>
<protein>
    <recommendedName>
        <fullName evidence="3">DksA C4-type domain-containing protein</fullName>
    </recommendedName>
</protein>
<evidence type="ECO:0008006" key="3">
    <source>
        <dbReference type="Google" id="ProtNLM"/>
    </source>
</evidence>
<sequence>MHKVLEDLLYARYPDIFRERALPPEASAMGRGCTCGDGWFAIIDAVCEQIADSVTQGEMPTVTFRQIKEKVGSLRIHFRGGDAHTRTLVRLAEAFSIRICKECGAPTDIHDVSYSRPSQLCKACNAALTSPNKQT</sequence>
<dbReference type="Proteomes" id="UP001549691">
    <property type="component" value="Unassembled WGS sequence"/>
</dbReference>
<dbReference type="RefSeq" id="WP_354602472.1">
    <property type="nucleotide sequence ID" value="NZ_JBEWZI010000026.1"/>
</dbReference>
<keyword evidence="2" id="KW-1185">Reference proteome</keyword>
<comment type="caution">
    <text evidence="1">The sequence shown here is derived from an EMBL/GenBank/DDBJ whole genome shotgun (WGS) entry which is preliminary data.</text>
</comment>
<dbReference type="EMBL" id="JBEWZI010000026">
    <property type="protein sequence ID" value="MET7016014.1"/>
    <property type="molecule type" value="Genomic_DNA"/>
</dbReference>
<gene>
    <name evidence="1" type="ORF">ABXR19_17640</name>
</gene>
<reference evidence="1 2" key="1">
    <citation type="submission" date="2024-07" db="EMBL/GenBank/DDBJ databases">
        <title>Uliginosibacterium flavum JJ3220;KACC:17644.</title>
        <authorList>
            <person name="Kim M.K."/>
        </authorList>
    </citation>
    <scope>NUCLEOTIDE SEQUENCE [LARGE SCALE GENOMIC DNA]</scope>
    <source>
        <strain evidence="1 2">KACC:17644</strain>
    </source>
</reference>
<evidence type="ECO:0000313" key="1">
    <source>
        <dbReference type="EMBL" id="MET7016014.1"/>
    </source>
</evidence>
<name>A0ABV2TPZ9_9RHOO</name>
<proteinExistence type="predicted"/>